<dbReference type="GO" id="GO:0003677">
    <property type="term" value="F:DNA binding"/>
    <property type="evidence" value="ECO:0007669"/>
    <property type="project" value="InterPro"/>
</dbReference>
<sequence>MQQFSLYHTAEGLLYKTTCLLVEKSYHSNLRIVVLAPDTEVQESLNKMIWTYSRKQFIPHGSKLDPLPEKQPVYITHQLENPNQATILIIIAPFDIQEILNNKHYVAHFQRIIIIYDGLDNLSLIVKAINELTIATPVIDCYKQSSVGTWSKI</sequence>
<organism evidence="1">
    <name type="scientific">Candidatus Tisiphia endosymbiont of Sergentomyia squamirostris</name>
    <dbReference type="NCBI Taxonomy" id="3113639"/>
    <lineage>
        <taxon>Bacteria</taxon>
        <taxon>Pseudomonadati</taxon>
        <taxon>Pseudomonadota</taxon>
        <taxon>Alphaproteobacteria</taxon>
        <taxon>Rickettsiales</taxon>
        <taxon>Rickettsiaceae</taxon>
        <taxon>Rickettsieae</taxon>
        <taxon>Candidatus Tisiphia</taxon>
    </lineage>
</organism>
<dbReference type="GO" id="GO:0003887">
    <property type="term" value="F:DNA-directed DNA polymerase activity"/>
    <property type="evidence" value="ECO:0007669"/>
    <property type="project" value="InterPro"/>
</dbReference>
<proteinExistence type="predicted"/>
<dbReference type="SUPFAM" id="SSF102400">
    <property type="entry name" value="DNA polymerase III chi subunit"/>
    <property type="match status" value="1"/>
</dbReference>
<gene>
    <name evidence="1" type="ORF">DMENIID0002_06800</name>
</gene>
<evidence type="ECO:0000313" key="1">
    <source>
        <dbReference type="EMBL" id="BFD46034.1"/>
    </source>
</evidence>
<dbReference type="InterPro" id="IPR036768">
    <property type="entry name" value="PolIII_chi_sf"/>
</dbReference>
<dbReference type="Gene3D" id="3.40.50.10110">
    <property type="entry name" value="DNA polymerase III subunit chi"/>
    <property type="match status" value="1"/>
</dbReference>
<dbReference type="InterPro" id="IPR007459">
    <property type="entry name" value="DNA_pol3_chi"/>
</dbReference>
<dbReference type="EMBL" id="AP029170">
    <property type="protein sequence ID" value="BFD46034.1"/>
    <property type="molecule type" value="Genomic_DNA"/>
</dbReference>
<name>A0AAT9G8D8_9RICK</name>
<reference evidence="1" key="1">
    <citation type="submission" date="2024-01" db="EMBL/GenBank/DDBJ databases">
        <title>Sequencing the genomes of a sandfly, Sergentomyia squamirostris, and its two endosymbionts.</title>
        <authorList>
            <person name="Itokawa K."/>
            <person name="Sanjoba C."/>
        </authorList>
    </citation>
    <scope>NUCLEOTIDE SEQUENCE</scope>
    <source>
        <strain evidence="1">RiSSQ</strain>
    </source>
</reference>
<protein>
    <submittedName>
        <fullName evidence="1">DNA polymerase III subunit chi</fullName>
    </submittedName>
</protein>
<dbReference type="Pfam" id="PF04364">
    <property type="entry name" value="DNA_pol3_chi"/>
    <property type="match status" value="1"/>
</dbReference>
<dbReference type="GO" id="GO:0006260">
    <property type="term" value="P:DNA replication"/>
    <property type="evidence" value="ECO:0007669"/>
    <property type="project" value="InterPro"/>
</dbReference>
<dbReference type="AlphaFoldDB" id="A0AAT9G8D8"/>
<accession>A0AAT9G8D8</accession>